<dbReference type="InterPro" id="IPR004401">
    <property type="entry name" value="YbaB/EbfC"/>
</dbReference>
<name>A0A6M4J8W7_9MOLU</name>
<evidence type="ECO:0000313" key="1">
    <source>
        <dbReference type="EMBL" id="QJR43424.1"/>
    </source>
</evidence>
<dbReference type="AlphaFoldDB" id="A0A6M4J8W7"/>
<dbReference type="GO" id="GO:0003677">
    <property type="term" value="F:DNA binding"/>
    <property type="evidence" value="ECO:0007669"/>
    <property type="project" value="InterPro"/>
</dbReference>
<dbReference type="PIRSF" id="PIRSF004555">
    <property type="entry name" value="UCP004555"/>
    <property type="match status" value="1"/>
</dbReference>
<dbReference type="Gene3D" id="3.30.1310.10">
    <property type="entry name" value="Nucleoid-associated protein YbaB-like domain"/>
    <property type="match status" value="1"/>
</dbReference>
<dbReference type="Proteomes" id="UP000500686">
    <property type="component" value="Chromosome"/>
</dbReference>
<organism evidence="1 2">
    <name type="scientific">Mycoplasma miroungigenitalium</name>
    <dbReference type="NCBI Taxonomy" id="754515"/>
    <lineage>
        <taxon>Bacteria</taxon>
        <taxon>Bacillati</taxon>
        <taxon>Mycoplasmatota</taxon>
        <taxon>Mollicutes</taxon>
        <taxon>Mycoplasmataceae</taxon>
        <taxon>Mycoplasma</taxon>
    </lineage>
</organism>
<dbReference type="SUPFAM" id="SSF82607">
    <property type="entry name" value="YbaB-like"/>
    <property type="match status" value="1"/>
</dbReference>
<dbReference type="RefSeq" id="WP_171111151.1">
    <property type="nucleotide sequence ID" value="NZ_CP053096.1"/>
</dbReference>
<sequence>MDQGMLRKMQKLQKELEQKTEEFMELTFSEEKYGLEVIATGAKKIVSIKIKDQDLLDPEDAQTLEDLMTLVINQLFTKIDEEQEKLMPQMPNGFGF</sequence>
<dbReference type="InterPro" id="IPR036894">
    <property type="entry name" value="YbaB-like_sf"/>
</dbReference>
<reference evidence="1 2" key="1">
    <citation type="submission" date="2020-05" db="EMBL/GenBank/DDBJ databases">
        <title>Novel Mycoplasma species detected in Mirounga angustirostris (northern elephant seal) from the USA.</title>
        <authorList>
            <person name="Volokhov D.V."/>
        </authorList>
    </citation>
    <scope>NUCLEOTIDE SEQUENCE [LARGE SCALE GENOMIC DNA]</scope>
    <source>
        <strain evidence="1 2">Mirounga ES2806-GEN</strain>
    </source>
</reference>
<gene>
    <name evidence="1" type="ORF">HLA87_01325</name>
</gene>
<proteinExistence type="predicted"/>
<dbReference type="KEGG" id="mmir:HLA87_01325"/>
<keyword evidence="2" id="KW-1185">Reference proteome</keyword>
<dbReference type="Pfam" id="PF02575">
    <property type="entry name" value="YbaB_DNA_bd"/>
    <property type="match status" value="1"/>
</dbReference>
<accession>A0A6M4J8W7</accession>
<dbReference type="EMBL" id="CP053096">
    <property type="protein sequence ID" value="QJR43424.1"/>
    <property type="molecule type" value="Genomic_DNA"/>
</dbReference>
<evidence type="ECO:0000313" key="2">
    <source>
        <dbReference type="Proteomes" id="UP000500686"/>
    </source>
</evidence>
<protein>
    <submittedName>
        <fullName evidence="1">YbaB/EbfC family nucleoid-associated protein</fullName>
    </submittedName>
</protein>